<dbReference type="InterPro" id="IPR040423">
    <property type="entry name" value="PEA_transferase"/>
</dbReference>
<feature type="transmembrane region" description="Helical" evidence="8">
    <location>
        <begin position="158"/>
        <end position="179"/>
    </location>
</feature>
<feature type="transmembrane region" description="Helical" evidence="8">
    <location>
        <begin position="53"/>
        <end position="75"/>
    </location>
</feature>
<dbReference type="PANTHER" id="PTHR30443">
    <property type="entry name" value="INNER MEMBRANE PROTEIN"/>
    <property type="match status" value="1"/>
</dbReference>
<gene>
    <name evidence="11" type="ORF">VITFI_CDS1090</name>
</gene>
<proteinExistence type="predicted"/>
<evidence type="ECO:0000256" key="8">
    <source>
        <dbReference type="SAM" id="Phobius"/>
    </source>
</evidence>
<feature type="transmembrane region" description="Helical" evidence="8">
    <location>
        <begin position="82"/>
        <end position="104"/>
    </location>
</feature>
<dbReference type="AlphaFoldDB" id="A0A221KCW5"/>
<keyword evidence="4" id="KW-0808">Transferase</keyword>
<evidence type="ECO:0000256" key="7">
    <source>
        <dbReference type="ARBA" id="ARBA00023136"/>
    </source>
</evidence>
<accession>A0A221KCW5</accession>
<dbReference type="InterPro" id="IPR000917">
    <property type="entry name" value="Sulfatase_N"/>
</dbReference>
<dbReference type="Proteomes" id="UP000199729">
    <property type="component" value="Chromosome"/>
</dbReference>
<protein>
    <submittedName>
        <fullName evidence="11">Membrane protein</fullName>
    </submittedName>
</protein>
<keyword evidence="12" id="KW-1185">Reference proteome</keyword>
<dbReference type="InterPro" id="IPR017850">
    <property type="entry name" value="Alkaline_phosphatase_core_sf"/>
</dbReference>
<dbReference type="OrthoDB" id="9786870at2"/>
<evidence type="ECO:0000256" key="2">
    <source>
        <dbReference type="ARBA" id="ARBA00022475"/>
    </source>
</evidence>
<dbReference type="EMBL" id="CP022423">
    <property type="protein sequence ID" value="ASM76868.1"/>
    <property type="molecule type" value="Genomic_DNA"/>
</dbReference>
<dbReference type="Gene3D" id="3.40.720.10">
    <property type="entry name" value="Alkaline Phosphatase, subunit A"/>
    <property type="match status" value="1"/>
</dbReference>
<dbReference type="GO" id="GO:0016776">
    <property type="term" value="F:phosphotransferase activity, phosphate group as acceptor"/>
    <property type="evidence" value="ECO:0007669"/>
    <property type="project" value="TreeGrafter"/>
</dbReference>
<evidence type="ECO:0000313" key="12">
    <source>
        <dbReference type="Proteomes" id="UP000199729"/>
    </source>
</evidence>
<evidence type="ECO:0000256" key="5">
    <source>
        <dbReference type="ARBA" id="ARBA00022692"/>
    </source>
</evidence>
<dbReference type="CDD" id="cd16017">
    <property type="entry name" value="LptA"/>
    <property type="match status" value="1"/>
</dbReference>
<evidence type="ECO:0000256" key="4">
    <source>
        <dbReference type="ARBA" id="ARBA00022679"/>
    </source>
</evidence>
<dbReference type="PANTHER" id="PTHR30443:SF0">
    <property type="entry name" value="PHOSPHOETHANOLAMINE TRANSFERASE EPTA"/>
    <property type="match status" value="1"/>
</dbReference>
<evidence type="ECO:0000259" key="9">
    <source>
        <dbReference type="Pfam" id="PF00884"/>
    </source>
</evidence>
<feature type="transmembrane region" description="Helical" evidence="8">
    <location>
        <begin position="124"/>
        <end position="146"/>
    </location>
</feature>
<comment type="subcellular location">
    <subcellularLocation>
        <location evidence="1">Cell inner membrane</location>
        <topology evidence="1">Multi-pass membrane protein</topology>
    </subcellularLocation>
</comment>
<dbReference type="RefSeq" id="WP_089416100.1">
    <property type="nucleotide sequence ID" value="NZ_CP022423.1"/>
</dbReference>
<keyword evidence="2" id="KW-1003">Cell membrane</keyword>
<dbReference type="GO" id="GO:0005886">
    <property type="term" value="C:plasma membrane"/>
    <property type="evidence" value="ECO:0007669"/>
    <property type="project" value="UniProtKB-SubCell"/>
</dbReference>
<dbReference type="SUPFAM" id="SSF53649">
    <property type="entry name" value="Alkaline phosphatase-like"/>
    <property type="match status" value="1"/>
</dbReference>
<evidence type="ECO:0000256" key="6">
    <source>
        <dbReference type="ARBA" id="ARBA00022989"/>
    </source>
</evidence>
<name>A0A221KCW5_VITFI</name>
<reference evidence="11 12" key="1">
    <citation type="submission" date="2017-07" db="EMBL/GenBank/DDBJ databases">
        <title>Complete Genome Sequence of the cosmetic ferment Vitreoscilla filiformis (ATCC15551).</title>
        <authorList>
            <person name="Contreras S."/>
            <person name="Sagory-Zalkind P."/>
            <person name="Blanquart H."/>
            <person name="Iltis A."/>
            <person name="Morand S.C."/>
        </authorList>
    </citation>
    <scope>NUCLEOTIDE SEQUENCE [LARGE SCALE GENOMIC DNA]</scope>
    <source>
        <strain evidence="11 12">ATCC 15551</strain>
    </source>
</reference>
<dbReference type="InterPro" id="IPR012549">
    <property type="entry name" value="EptA-like_N"/>
</dbReference>
<keyword evidence="7 8" id="KW-0472">Membrane</keyword>
<keyword evidence="3" id="KW-0997">Cell inner membrane</keyword>
<dbReference type="InterPro" id="IPR058130">
    <property type="entry name" value="PEA_transf_C"/>
</dbReference>
<dbReference type="GO" id="GO:0009244">
    <property type="term" value="P:lipopolysaccharide core region biosynthetic process"/>
    <property type="evidence" value="ECO:0007669"/>
    <property type="project" value="TreeGrafter"/>
</dbReference>
<evidence type="ECO:0000313" key="11">
    <source>
        <dbReference type="EMBL" id="ASM76868.1"/>
    </source>
</evidence>
<dbReference type="KEGG" id="vff:VITFI_CDS1090"/>
<keyword evidence="5 8" id="KW-0812">Transmembrane</keyword>
<feature type="domain" description="Sulfatase N-terminal" evidence="9">
    <location>
        <begin position="240"/>
        <end position="533"/>
    </location>
</feature>
<evidence type="ECO:0000256" key="3">
    <source>
        <dbReference type="ARBA" id="ARBA00022519"/>
    </source>
</evidence>
<dbReference type="NCBIfam" id="NF028537">
    <property type="entry name" value="P_eth_NH2_trans"/>
    <property type="match status" value="1"/>
</dbReference>
<feature type="domain" description="Phosphoethanolamine transferase N-terminal" evidence="10">
    <location>
        <begin position="64"/>
        <end position="211"/>
    </location>
</feature>
<dbReference type="Pfam" id="PF08019">
    <property type="entry name" value="EptA_B_N"/>
    <property type="match status" value="1"/>
</dbReference>
<keyword evidence="6 8" id="KW-1133">Transmembrane helix</keyword>
<dbReference type="Pfam" id="PF00884">
    <property type="entry name" value="Sulfatase"/>
    <property type="match status" value="1"/>
</dbReference>
<evidence type="ECO:0000256" key="1">
    <source>
        <dbReference type="ARBA" id="ARBA00004429"/>
    </source>
</evidence>
<organism evidence="11 12">
    <name type="scientific">Vitreoscilla filiformis</name>
    <dbReference type="NCBI Taxonomy" id="63"/>
    <lineage>
        <taxon>Bacteria</taxon>
        <taxon>Pseudomonadati</taxon>
        <taxon>Pseudomonadota</taxon>
        <taxon>Betaproteobacteria</taxon>
        <taxon>Neisseriales</taxon>
        <taxon>Neisseriaceae</taxon>
        <taxon>Vitreoscilla</taxon>
    </lineage>
</organism>
<sequence length="558" mass="61713">MTILQRWHARWPWRPLSQEMLVLGVAALITLLGNGAFWQGALAGRSFAEANTWRFVLGAGVMITAVQGLLLLLLAHRHTVRPVLALALVSTAVGGHMMARYGVVLDPSMLRNAMRTDVREATELFNPGLLLSIVGALVASALLWVVPLRVRPWRRAALVRGLTMLGTLVVAVAALLLIFQDFGSLMRNHKALRYTLTPVNVFYSTTSVVVTDMRAAARKPEPPQPVERLAQAPGRKPAVFVVVLGETARAANFGLGGYSRDTTPELRRQTDAVYFPQTMACGTSTEVSVPCMFSAFGRADYDEDRIRASESVLTLMARAGLRVVWLDNQSGCKGVCQGTDTRDVSHEKDPTLCDGERCFDEILVKGLERVLAEPDPQQRDTVVVLHQLGNHGPAYYRRYPAAFRRFTPECQRNELRECSQAEIVNAYDNALLYTDWVVNQTIEVLKRQRPQREVGLVYVSDHGESLGEGGLYLHGMPQAIAPDVQLHVPMLWWFGRDESNGRSDMGVDGACLRQRASAPASHDHLFHTLLRLMAVDTPRYQAGRDLLSACRDGTAPAK</sequence>
<evidence type="ECO:0000259" key="10">
    <source>
        <dbReference type="Pfam" id="PF08019"/>
    </source>
</evidence>